<gene>
    <name evidence="7" type="ORF">GWO12_09850</name>
</gene>
<protein>
    <recommendedName>
        <fullName evidence="6">Cytochrome c domain-containing protein</fullName>
    </recommendedName>
</protein>
<reference evidence="7 8" key="1">
    <citation type="submission" date="2020-01" db="EMBL/GenBank/DDBJ databases">
        <title>Genomes assembled from Gulf of Kutch pelagic sediment metagenomes.</title>
        <authorList>
            <person name="Chandrashekar M."/>
            <person name="Mahajan M.S."/>
            <person name="Dave K.J."/>
            <person name="Vatsa P."/>
            <person name="Nathani N.M."/>
        </authorList>
    </citation>
    <scope>NUCLEOTIDE SEQUENCE [LARGE SCALE GENOMIC DNA]</scope>
    <source>
        <strain evidence="7">KS3-K002</strain>
    </source>
</reference>
<dbReference type="GO" id="GO:0020037">
    <property type="term" value="F:heme binding"/>
    <property type="evidence" value="ECO:0007669"/>
    <property type="project" value="InterPro"/>
</dbReference>
<evidence type="ECO:0000256" key="1">
    <source>
        <dbReference type="ARBA" id="ARBA00022617"/>
    </source>
</evidence>
<evidence type="ECO:0000259" key="6">
    <source>
        <dbReference type="PROSITE" id="PS51007"/>
    </source>
</evidence>
<dbReference type="PROSITE" id="PS51257">
    <property type="entry name" value="PROKAR_LIPOPROTEIN"/>
    <property type="match status" value="1"/>
</dbReference>
<dbReference type="GO" id="GO:0009055">
    <property type="term" value="F:electron transfer activity"/>
    <property type="evidence" value="ECO:0007669"/>
    <property type="project" value="InterPro"/>
</dbReference>
<dbReference type="PROSITE" id="PS51007">
    <property type="entry name" value="CYTC"/>
    <property type="match status" value="1"/>
</dbReference>
<dbReference type="AlphaFoldDB" id="A0AAE4Z8T4"/>
<evidence type="ECO:0000256" key="2">
    <source>
        <dbReference type="ARBA" id="ARBA00022723"/>
    </source>
</evidence>
<dbReference type="InterPro" id="IPR036909">
    <property type="entry name" value="Cyt_c-like_dom_sf"/>
</dbReference>
<evidence type="ECO:0000256" key="5">
    <source>
        <dbReference type="SAM" id="SignalP"/>
    </source>
</evidence>
<keyword evidence="3 4" id="KW-0408">Iron</keyword>
<evidence type="ECO:0000256" key="4">
    <source>
        <dbReference type="PROSITE-ProRule" id="PRU00433"/>
    </source>
</evidence>
<evidence type="ECO:0000313" key="7">
    <source>
        <dbReference type="EMBL" id="NIR75394.1"/>
    </source>
</evidence>
<dbReference type="Gene3D" id="1.10.760.10">
    <property type="entry name" value="Cytochrome c-like domain"/>
    <property type="match status" value="1"/>
</dbReference>
<dbReference type="EMBL" id="JAACAK010000080">
    <property type="protein sequence ID" value="NIR75394.1"/>
    <property type="molecule type" value="Genomic_DNA"/>
</dbReference>
<dbReference type="SUPFAM" id="SSF46626">
    <property type="entry name" value="Cytochrome c"/>
    <property type="match status" value="1"/>
</dbReference>
<dbReference type="InterPro" id="IPR009056">
    <property type="entry name" value="Cyt_c-like_dom"/>
</dbReference>
<feature type="chain" id="PRO_5042074527" description="Cytochrome c domain-containing protein" evidence="5">
    <location>
        <begin position="21"/>
        <end position="245"/>
    </location>
</feature>
<proteinExistence type="predicted"/>
<keyword evidence="2 4" id="KW-0479">Metal-binding</keyword>
<comment type="caution">
    <text evidence="7">The sequence shown here is derived from an EMBL/GenBank/DDBJ whole genome shotgun (WGS) entry which is preliminary data.</text>
</comment>
<keyword evidence="1 4" id="KW-0349">Heme</keyword>
<sequence>MRRLLRGTGVGLVLALVVMAAAGCEPPETEPDVNVAAIDSFLSELGGTSAAAMERGTRWRMIASIGPGLPPIDYSADDLPEPGSRGAGLLQVYCIQCHWLPSPQMHTADEWEYLMRNMLLRARTLEYRLGGPLITGMVGEVVMAGLTTAEVPSDPQVDTMLVYLQRNAMLEADPAELTEGEGRELFLERCAICHAAPSPRARTAAGWDAIVAKMRGLIVQADLEPLTDRQADAIAGYLRERAVGR</sequence>
<accession>A0AAE4Z8T4</accession>
<feature type="domain" description="Cytochrome c" evidence="6">
    <location>
        <begin position="81"/>
        <end position="242"/>
    </location>
</feature>
<feature type="signal peptide" evidence="5">
    <location>
        <begin position="1"/>
        <end position="20"/>
    </location>
</feature>
<evidence type="ECO:0000256" key="3">
    <source>
        <dbReference type="ARBA" id="ARBA00023004"/>
    </source>
</evidence>
<dbReference type="Proteomes" id="UP000702544">
    <property type="component" value="Unassembled WGS sequence"/>
</dbReference>
<keyword evidence="5" id="KW-0732">Signal</keyword>
<evidence type="ECO:0000313" key="8">
    <source>
        <dbReference type="Proteomes" id="UP000702544"/>
    </source>
</evidence>
<name>A0AAE4Z8T4_9BACT</name>
<organism evidence="7 8">
    <name type="scientific">Candidatus Kutchimonas denitrificans</name>
    <dbReference type="NCBI Taxonomy" id="3056748"/>
    <lineage>
        <taxon>Bacteria</taxon>
        <taxon>Pseudomonadati</taxon>
        <taxon>Gemmatimonadota</taxon>
        <taxon>Gemmatimonadia</taxon>
        <taxon>Candidatus Palauibacterales</taxon>
        <taxon>Candidatus Palauibacteraceae</taxon>
        <taxon>Candidatus Kutchimonas</taxon>
    </lineage>
</organism>
<dbReference type="GO" id="GO:0046872">
    <property type="term" value="F:metal ion binding"/>
    <property type="evidence" value="ECO:0007669"/>
    <property type="project" value="UniProtKB-KW"/>
</dbReference>